<reference evidence="1 2" key="1">
    <citation type="submission" date="2017-06" db="EMBL/GenBank/DDBJ databases">
        <title>Draft genome sequence of a variant of Elsinoe murrayae.</title>
        <authorList>
            <person name="Cheng Q."/>
        </authorList>
    </citation>
    <scope>NUCLEOTIDE SEQUENCE [LARGE SCALE GENOMIC DNA]</scope>
    <source>
        <strain evidence="1 2">CQ-2017a</strain>
    </source>
</reference>
<evidence type="ECO:0000313" key="1">
    <source>
        <dbReference type="EMBL" id="PNS18450.1"/>
    </source>
</evidence>
<dbReference type="Proteomes" id="UP000243797">
    <property type="component" value="Unassembled WGS sequence"/>
</dbReference>
<keyword evidence="2" id="KW-1185">Reference proteome</keyword>
<protein>
    <submittedName>
        <fullName evidence="1">Uncharacterized protein</fullName>
    </submittedName>
</protein>
<accession>A0A2K1QU16</accession>
<dbReference type="AlphaFoldDB" id="A0A2K1QU16"/>
<proteinExistence type="predicted"/>
<organism evidence="1 2">
    <name type="scientific">Sphaceloma murrayae</name>
    <dbReference type="NCBI Taxonomy" id="2082308"/>
    <lineage>
        <taxon>Eukaryota</taxon>
        <taxon>Fungi</taxon>
        <taxon>Dikarya</taxon>
        <taxon>Ascomycota</taxon>
        <taxon>Pezizomycotina</taxon>
        <taxon>Dothideomycetes</taxon>
        <taxon>Dothideomycetidae</taxon>
        <taxon>Myriangiales</taxon>
        <taxon>Elsinoaceae</taxon>
        <taxon>Sphaceloma</taxon>
    </lineage>
</organism>
<dbReference type="EMBL" id="NKHZ01000041">
    <property type="protein sequence ID" value="PNS18450.1"/>
    <property type="molecule type" value="Genomic_DNA"/>
</dbReference>
<gene>
    <name evidence="1" type="ORF">CAC42_6267</name>
</gene>
<evidence type="ECO:0000313" key="2">
    <source>
        <dbReference type="Proteomes" id="UP000243797"/>
    </source>
</evidence>
<sequence>MAIKRFLAIKMRMALKRHMVTKRCMALKGHVVPKRCMVLKGRMAPKRPMDLKRSLQLAQDGLGVVIPAPHIVSADETAIRFNRLMVRRLTAWSARADQQGLPLIQVVMAFRANWARMRLSG</sequence>
<name>A0A2K1QU16_9PEZI</name>
<comment type="caution">
    <text evidence="1">The sequence shown here is derived from an EMBL/GenBank/DDBJ whole genome shotgun (WGS) entry which is preliminary data.</text>
</comment>
<dbReference type="InParanoid" id="A0A2K1QU16"/>